<dbReference type="Proteomes" id="UP000315400">
    <property type="component" value="Unassembled WGS sequence"/>
</dbReference>
<keyword evidence="1" id="KW-1133">Transmembrane helix</keyword>
<dbReference type="GO" id="GO:0030288">
    <property type="term" value="C:outer membrane-bounded periplasmic space"/>
    <property type="evidence" value="ECO:0007669"/>
    <property type="project" value="InterPro"/>
</dbReference>
<evidence type="ECO:0000313" key="3">
    <source>
        <dbReference type="Proteomes" id="UP000315400"/>
    </source>
</evidence>
<evidence type="ECO:0000256" key="1">
    <source>
        <dbReference type="SAM" id="Phobius"/>
    </source>
</evidence>
<dbReference type="InterPro" id="IPR005534">
    <property type="entry name" value="Curli_assmbl/transp-comp_CsgG"/>
</dbReference>
<gene>
    <name evidence="2" type="ORF">FKY71_03245</name>
</gene>
<feature type="transmembrane region" description="Helical" evidence="1">
    <location>
        <begin position="50"/>
        <end position="71"/>
    </location>
</feature>
<accession>A0A540VUQ0</accession>
<organism evidence="2 3">
    <name type="scientific">Spiribacter salinus</name>
    <dbReference type="NCBI Taxonomy" id="1335746"/>
    <lineage>
        <taxon>Bacteria</taxon>
        <taxon>Pseudomonadati</taxon>
        <taxon>Pseudomonadota</taxon>
        <taxon>Gammaproteobacteria</taxon>
        <taxon>Chromatiales</taxon>
        <taxon>Ectothiorhodospiraceae</taxon>
        <taxon>Spiribacter</taxon>
    </lineage>
</organism>
<dbReference type="AlphaFoldDB" id="A0A540VUQ0"/>
<evidence type="ECO:0000313" key="2">
    <source>
        <dbReference type="EMBL" id="TQF00463.1"/>
    </source>
</evidence>
<keyword evidence="1" id="KW-0472">Membrane</keyword>
<reference evidence="2 3" key="1">
    <citation type="submission" date="2019-06" db="EMBL/GenBank/DDBJ databases">
        <title>Metagenome assembled Genome of Spiribacter salinus SL48-SHIP from the microbial mat of Salt Lake 48 (Novosibirsk region, Russia).</title>
        <authorList>
            <person name="Shipova A."/>
            <person name="Rozanov A.S."/>
            <person name="Bryanskaya A.V."/>
            <person name="Peltek S.E."/>
        </authorList>
    </citation>
    <scope>NUCLEOTIDE SEQUENCE [LARGE SCALE GENOMIC DNA]</scope>
    <source>
        <strain evidence="2">SL48-SHIP-2</strain>
    </source>
</reference>
<proteinExistence type="predicted"/>
<keyword evidence="1" id="KW-0812">Transmembrane</keyword>
<name>A0A540VUQ0_9GAMM</name>
<dbReference type="EMBL" id="VIFK01000012">
    <property type="protein sequence ID" value="TQF00463.1"/>
    <property type="molecule type" value="Genomic_DNA"/>
</dbReference>
<comment type="caution">
    <text evidence="2">The sequence shown here is derived from an EMBL/GenBank/DDBJ whole genome shotgun (WGS) entry which is preliminary data.</text>
</comment>
<protein>
    <submittedName>
        <fullName evidence="2">Uncharacterized protein</fullName>
    </submittedName>
</protein>
<dbReference type="STRING" id="1260251.SPISAL_00785"/>
<sequence length="273" mass="28387">MALRSMATDRSATTMSRVTVNVCVPYAPNKSWVEQSKLSRVHKGSRNKEFIMPSLSLSLRLGGVLALALLLTACASVSGSGEYNRAYDFSAIQRTAVISVDGIGGQAAQDQIASMFNQALLGRGYSPIERSRINTVLDEQDFSRSEVTTATGASRAGEILNVDTVVLINVPEFGDDMSMSAQMVDVQDGTILWSASGSARTGADMTRRSGQILGAIGGAVIGAEVGGDGDSGAIAGGVGGAVGGGVLGDALSRQRQEQSAVLVDQLTRSLPER</sequence>
<dbReference type="Gene3D" id="3.40.50.10610">
    <property type="entry name" value="ABC-type transport auxiliary lipoprotein component"/>
    <property type="match status" value="1"/>
</dbReference>
<dbReference type="Pfam" id="PF03783">
    <property type="entry name" value="CsgG"/>
    <property type="match status" value="1"/>
</dbReference>